<dbReference type="EMBL" id="MGJZ01000031">
    <property type="protein sequence ID" value="OGN16517.1"/>
    <property type="molecule type" value="Genomic_DNA"/>
</dbReference>
<dbReference type="Gene3D" id="2.40.10.120">
    <property type="match status" value="1"/>
</dbReference>
<dbReference type="AlphaFoldDB" id="A0A1F8FTN7"/>
<evidence type="ECO:0000256" key="2">
    <source>
        <dbReference type="ARBA" id="ARBA00022801"/>
    </source>
</evidence>
<dbReference type="Pfam" id="PF13365">
    <property type="entry name" value="Trypsin_2"/>
    <property type="match status" value="1"/>
</dbReference>
<evidence type="ECO:0000313" key="4">
    <source>
        <dbReference type="EMBL" id="OGN16517.1"/>
    </source>
</evidence>
<dbReference type="PRINTS" id="PR00834">
    <property type="entry name" value="PROTEASES2C"/>
</dbReference>
<accession>A0A1F8FTN7</accession>
<dbReference type="STRING" id="1802685.A3C88_02950"/>
<proteinExistence type="predicted"/>
<dbReference type="PANTHER" id="PTHR43343">
    <property type="entry name" value="PEPTIDASE S12"/>
    <property type="match status" value="1"/>
</dbReference>
<dbReference type="InterPro" id="IPR009003">
    <property type="entry name" value="Peptidase_S1_PA"/>
</dbReference>
<evidence type="ECO:0000313" key="5">
    <source>
        <dbReference type="Proteomes" id="UP000178117"/>
    </source>
</evidence>
<keyword evidence="3" id="KW-0812">Transmembrane</keyword>
<dbReference type="SUPFAM" id="SSF50494">
    <property type="entry name" value="Trypsin-like serine proteases"/>
    <property type="match status" value="1"/>
</dbReference>
<organism evidence="4 5">
    <name type="scientific">Candidatus Yanofskybacteria bacterium RIFCSPHIGHO2_02_FULL_50_12</name>
    <dbReference type="NCBI Taxonomy" id="1802685"/>
    <lineage>
        <taxon>Bacteria</taxon>
        <taxon>Candidatus Yanofskyibacteriota</taxon>
    </lineage>
</organism>
<dbReference type="InterPro" id="IPR001940">
    <property type="entry name" value="Peptidase_S1C"/>
</dbReference>
<sequence length="310" mass="32455">MRGNKSYPQPWIHTNFTGEGYSFTHMKRLLAAQLKSVLGLTTSAFLAMIIAISMPLSRTVELKASAQQAGISEEESVIAVVSAAAPAVVSIVATRHEPIGWQRGCAHPLFREYLEKECAGSKLGGGETETELAAGSGFIISSNGIIITNKHVVDIPGADLAVITHDNKRYPATVLLKDPEQDIAILKIDPPAGGDGLPSLQLGDSESVQTGQTIIAIGNALGQFSNTVSKGIVSGLARSVLASGNAGAPEYLDRVIQTDAAINLGNSGGPLLNLSGQVIGINTAIIQDAQNIGFAIPINTVKDDIKRVTR</sequence>
<comment type="caution">
    <text evidence="4">The sequence shown here is derived from an EMBL/GenBank/DDBJ whole genome shotgun (WGS) entry which is preliminary data.</text>
</comment>
<evidence type="ECO:0008006" key="6">
    <source>
        <dbReference type="Google" id="ProtNLM"/>
    </source>
</evidence>
<name>A0A1F8FTN7_9BACT</name>
<feature type="transmembrane region" description="Helical" evidence="3">
    <location>
        <begin position="36"/>
        <end position="56"/>
    </location>
</feature>
<dbReference type="InterPro" id="IPR051201">
    <property type="entry name" value="Chloro_Bact_Ser_Proteases"/>
</dbReference>
<keyword evidence="2" id="KW-0378">Hydrolase</keyword>
<dbReference type="PANTHER" id="PTHR43343:SF3">
    <property type="entry name" value="PROTEASE DO-LIKE 8, CHLOROPLASTIC"/>
    <property type="match status" value="1"/>
</dbReference>
<keyword evidence="1" id="KW-0645">Protease</keyword>
<reference evidence="4 5" key="1">
    <citation type="journal article" date="2016" name="Nat. Commun.">
        <title>Thousands of microbial genomes shed light on interconnected biogeochemical processes in an aquifer system.</title>
        <authorList>
            <person name="Anantharaman K."/>
            <person name="Brown C.T."/>
            <person name="Hug L.A."/>
            <person name="Sharon I."/>
            <person name="Castelle C.J."/>
            <person name="Probst A.J."/>
            <person name="Thomas B.C."/>
            <person name="Singh A."/>
            <person name="Wilkins M.J."/>
            <person name="Karaoz U."/>
            <person name="Brodie E.L."/>
            <person name="Williams K.H."/>
            <person name="Hubbard S.S."/>
            <person name="Banfield J.F."/>
        </authorList>
    </citation>
    <scope>NUCLEOTIDE SEQUENCE [LARGE SCALE GENOMIC DNA]</scope>
</reference>
<gene>
    <name evidence="4" type="ORF">A3C88_02950</name>
</gene>
<keyword evidence="3" id="KW-1133">Transmembrane helix</keyword>
<evidence type="ECO:0000256" key="1">
    <source>
        <dbReference type="ARBA" id="ARBA00022670"/>
    </source>
</evidence>
<evidence type="ECO:0000256" key="3">
    <source>
        <dbReference type="SAM" id="Phobius"/>
    </source>
</evidence>
<keyword evidence="3" id="KW-0472">Membrane</keyword>
<dbReference type="Proteomes" id="UP000178117">
    <property type="component" value="Unassembled WGS sequence"/>
</dbReference>
<protein>
    <recommendedName>
        <fullName evidence="6">Serine protease</fullName>
    </recommendedName>
</protein>
<dbReference type="GO" id="GO:0006508">
    <property type="term" value="P:proteolysis"/>
    <property type="evidence" value="ECO:0007669"/>
    <property type="project" value="UniProtKB-KW"/>
</dbReference>
<dbReference type="GO" id="GO:0004252">
    <property type="term" value="F:serine-type endopeptidase activity"/>
    <property type="evidence" value="ECO:0007669"/>
    <property type="project" value="InterPro"/>
</dbReference>